<comment type="caution">
    <text evidence="2">The sequence shown here is derived from an EMBL/GenBank/DDBJ whole genome shotgun (WGS) entry which is preliminary data.</text>
</comment>
<evidence type="ECO:0000313" key="3">
    <source>
        <dbReference type="Proteomes" id="UP000433493"/>
    </source>
</evidence>
<proteinExistence type="predicted"/>
<feature type="transmembrane region" description="Helical" evidence="1">
    <location>
        <begin position="15"/>
        <end position="36"/>
    </location>
</feature>
<keyword evidence="1" id="KW-1133">Transmembrane helix</keyword>
<keyword evidence="3" id="KW-1185">Reference proteome</keyword>
<evidence type="ECO:0000313" key="2">
    <source>
        <dbReference type="EMBL" id="KAB1643420.1"/>
    </source>
</evidence>
<keyword evidence="1" id="KW-0812">Transmembrane</keyword>
<evidence type="ECO:0000256" key="1">
    <source>
        <dbReference type="SAM" id="Phobius"/>
    </source>
</evidence>
<dbReference type="OrthoDB" id="7192068at2"/>
<dbReference type="AlphaFoldDB" id="A0A7J5BB95"/>
<evidence type="ECO:0008006" key="4">
    <source>
        <dbReference type="Google" id="ProtNLM"/>
    </source>
</evidence>
<protein>
    <recommendedName>
        <fullName evidence="4">DedA family protein</fullName>
    </recommendedName>
</protein>
<reference evidence="2 3" key="1">
    <citation type="submission" date="2019-09" db="EMBL/GenBank/DDBJ databases">
        <title>Phylogeny of genus Pseudoclavibacter and closely related genus.</title>
        <authorList>
            <person name="Li Y."/>
        </authorList>
    </citation>
    <scope>NUCLEOTIDE SEQUENCE [LARGE SCALE GENOMIC DNA]</scope>
    <source>
        <strain evidence="2 3">KCTC 13959</strain>
    </source>
</reference>
<name>A0A7J5BB95_9MICO</name>
<sequence length="162" mass="17806">MWITRTALKSPRAGVAAAFSALAGALAGGIATYVWGRKTGRADSKRLLRKLPAISGQMIENAEAELSRVGNRGMLWGPLRGVPYKIYARASGLQKRSFMGFLAWSVPARIPRFLLVVLGTRGLLAGARKLLPKGKTEQLAPIIHPGFWILFYSWYLRVVGRE</sequence>
<keyword evidence="1" id="KW-0472">Membrane</keyword>
<dbReference type="Proteomes" id="UP000433493">
    <property type="component" value="Unassembled WGS sequence"/>
</dbReference>
<dbReference type="EMBL" id="WBKB01000003">
    <property type="protein sequence ID" value="KAB1643420.1"/>
    <property type="molecule type" value="Genomic_DNA"/>
</dbReference>
<gene>
    <name evidence="2" type="ORF">F8O05_05890</name>
</gene>
<accession>A0A7J5BB95</accession>
<organism evidence="2 3">
    <name type="scientific">Gulosibacter chungangensis</name>
    <dbReference type="NCBI Taxonomy" id="979746"/>
    <lineage>
        <taxon>Bacteria</taxon>
        <taxon>Bacillati</taxon>
        <taxon>Actinomycetota</taxon>
        <taxon>Actinomycetes</taxon>
        <taxon>Micrococcales</taxon>
        <taxon>Microbacteriaceae</taxon>
        <taxon>Gulosibacter</taxon>
    </lineage>
</organism>
<dbReference type="RefSeq" id="WP_158051836.1">
    <property type="nucleotide sequence ID" value="NZ_WBKB01000003.1"/>
</dbReference>